<dbReference type="AlphaFoldDB" id="A0A932LZ57"/>
<feature type="non-terminal residue" evidence="9">
    <location>
        <position position="255"/>
    </location>
</feature>
<dbReference type="GO" id="GO:0016020">
    <property type="term" value="C:membrane"/>
    <property type="evidence" value="ECO:0007669"/>
    <property type="project" value="UniProtKB-SubCell"/>
</dbReference>
<dbReference type="InterPro" id="IPR003918">
    <property type="entry name" value="NADH_UbQ_OxRdtase"/>
</dbReference>
<dbReference type="EMBL" id="JACPSX010000046">
    <property type="protein sequence ID" value="MBI3014003.1"/>
    <property type="molecule type" value="Genomic_DNA"/>
</dbReference>
<proteinExistence type="inferred from homology"/>
<keyword evidence="5 7" id="KW-0472">Membrane</keyword>
<dbReference type="PANTHER" id="PTHR43507">
    <property type="entry name" value="NADH-UBIQUINONE OXIDOREDUCTASE CHAIN 4"/>
    <property type="match status" value="1"/>
</dbReference>
<dbReference type="Proteomes" id="UP000741360">
    <property type="component" value="Unassembled WGS sequence"/>
</dbReference>
<keyword evidence="9" id="KW-0560">Oxidoreductase</keyword>
<dbReference type="GO" id="GO:0048039">
    <property type="term" value="F:ubiquinone binding"/>
    <property type="evidence" value="ECO:0007669"/>
    <property type="project" value="TreeGrafter"/>
</dbReference>
<feature type="transmembrane region" description="Helical" evidence="7">
    <location>
        <begin position="142"/>
        <end position="160"/>
    </location>
</feature>
<dbReference type="GO" id="GO:0042773">
    <property type="term" value="P:ATP synthesis coupled electron transport"/>
    <property type="evidence" value="ECO:0007669"/>
    <property type="project" value="InterPro"/>
</dbReference>
<dbReference type="InterPro" id="IPR001750">
    <property type="entry name" value="ND/Mrp_TM"/>
</dbReference>
<evidence type="ECO:0000313" key="9">
    <source>
        <dbReference type="EMBL" id="MBI3014003.1"/>
    </source>
</evidence>
<evidence type="ECO:0000259" key="8">
    <source>
        <dbReference type="Pfam" id="PF00361"/>
    </source>
</evidence>
<feature type="transmembrane region" description="Helical" evidence="7">
    <location>
        <begin position="213"/>
        <end position="236"/>
    </location>
</feature>
<evidence type="ECO:0000256" key="1">
    <source>
        <dbReference type="ARBA" id="ARBA00004127"/>
    </source>
</evidence>
<reference evidence="9" key="1">
    <citation type="submission" date="2020-07" db="EMBL/GenBank/DDBJ databases">
        <title>Huge and variable diversity of episymbiotic CPR bacteria and DPANN archaea in groundwater ecosystems.</title>
        <authorList>
            <person name="He C.Y."/>
            <person name="Keren R."/>
            <person name="Whittaker M."/>
            <person name="Farag I.F."/>
            <person name="Doudna J."/>
            <person name="Cate J.H.D."/>
            <person name="Banfield J.F."/>
        </authorList>
    </citation>
    <scope>NUCLEOTIDE SEQUENCE</scope>
    <source>
        <strain evidence="9">NC_groundwater_717_Ag_S-0.2um_59_8</strain>
    </source>
</reference>
<dbReference type="GO" id="GO:0012505">
    <property type="term" value="C:endomembrane system"/>
    <property type="evidence" value="ECO:0007669"/>
    <property type="project" value="UniProtKB-SubCell"/>
</dbReference>
<dbReference type="GO" id="GO:0015990">
    <property type="term" value="P:electron transport coupled proton transport"/>
    <property type="evidence" value="ECO:0007669"/>
    <property type="project" value="TreeGrafter"/>
</dbReference>
<dbReference type="InterPro" id="IPR010227">
    <property type="entry name" value="NADH_Q_OxRdtase_chainM/4"/>
</dbReference>
<comment type="similarity">
    <text evidence="2">Belongs to the complex I subunit 4 family.</text>
</comment>
<dbReference type="NCBIfam" id="TIGR01972">
    <property type="entry name" value="NDH_I_M"/>
    <property type="match status" value="1"/>
</dbReference>
<evidence type="ECO:0000256" key="7">
    <source>
        <dbReference type="SAM" id="Phobius"/>
    </source>
</evidence>
<dbReference type="PRINTS" id="PR01437">
    <property type="entry name" value="NUOXDRDTASE4"/>
</dbReference>
<dbReference type="PANTHER" id="PTHR43507:SF1">
    <property type="entry name" value="NADH-UBIQUINONE OXIDOREDUCTASE CHAIN 4"/>
    <property type="match status" value="1"/>
</dbReference>
<dbReference type="GO" id="GO:0003954">
    <property type="term" value="F:NADH dehydrogenase activity"/>
    <property type="evidence" value="ECO:0007669"/>
    <property type="project" value="TreeGrafter"/>
</dbReference>
<sequence length="255" mass="29232">MTNILNFPILSLVIFVPLVGALLIMFFFHRRQTTAIKYFAFFVTLLDFVISLPLIIYFQRGTAEMQFVESLPWIPSIGATYFLGIDGISVFLVLLTTFLSAISVLCSFAAITDREKEYYVSLMILETGMLGVFSSLDFFLFYIFWEIVLVPMYFLIGVWGAPARRLYAAIKFFRYTLLGSVVMLLGILAVYFYHAGQTGVYTFNVLELMKTSYPFSSSLFSFQNLVWLSFFLSFAIKVPMFPFHTWLPDAHTEAP</sequence>
<evidence type="ECO:0000256" key="3">
    <source>
        <dbReference type="ARBA" id="ARBA00022692"/>
    </source>
</evidence>
<evidence type="ECO:0000256" key="4">
    <source>
        <dbReference type="ARBA" id="ARBA00022989"/>
    </source>
</evidence>
<feature type="transmembrane region" description="Helical" evidence="7">
    <location>
        <begin position="172"/>
        <end position="193"/>
    </location>
</feature>
<dbReference type="Pfam" id="PF00361">
    <property type="entry name" value="Proton_antipo_M"/>
    <property type="match status" value="1"/>
</dbReference>
<organism evidence="9 10">
    <name type="scientific">Tectimicrobiota bacterium</name>
    <dbReference type="NCBI Taxonomy" id="2528274"/>
    <lineage>
        <taxon>Bacteria</taxon>
        <taxon>Pseudomonadati</taxon>
        <taxon>Nitrospinota/Tectimicrobiota group</taxon>
        <taxon>Candidatus Tectimicrobiota</taxon>
    </lineage>
</organism>
<evidence type="ECO:0000313" key="10">
    <source>
        <dbReference type="Proteomes" id="UP000741360"/>
    </source>
</evidence>
<keyword evidence="4 7" id="KW-1133">Transmembrane helix</keyword>
<dbReference type="GO" id="GO:0008137">
    <property type="term" value="F:NADH dehydrogenase (ubiquinone) activity"/>
    <property type="evidence" value="ECO:0007669"/>
    <property type="project" value="InterPro"/>
</dbReference>
<feature type="transmembrane region" description="Helical" evidence="7">
    <location>
        <begin position="6"/>
        <end position="28"/>
    </location>
</feature>
<comment type="caution">
    <text evidence="9">The sequence shown here is derived from an EMBL/GenBank/DDBJ whole genome shotgun (WGS) entry which is preliminary data.</text>
</comment>
<evidence type="ECO:0000256" key="5">
    <source>
        <dbReference type="ARBA" id="ARBA00023136"/>
    </source>
</evidence>
<feature type="transmembrane region" description="Helical" evidence="7">
    <location>
        <begin position="35"/>
        <end position="58"/>
    </location>
</feature>
<gene>
    <name evidence="9" type="ORF">HYY65_02820</name>
</gene>
<evidence type="ECO:0000256" key="6">
    <source>
        <dbReference type="RuleBase" id="RU000320"/>
    </source>
</evidence>
<comment type="subcellular location">
    <subcellularLocation>
        <location evidence="1">Endomembrane system</location>
        <topology evidence="1">Multi-pass membrane protein</topology>
    </subcellularLocation>
    <subcellularLocation>
        <location evidence="6">Membrane</location>
        <topology evidence="6">Multi-pass membrane protein</topology>
    </subcellularLocation>
</comment>
<feature type="domain" description="NADH:quinone oxidoreductase/Mrp antiporter transmembrane" evidence="8">
    <location>
        <begin position="135"/>
        <end position="255"/>
    </location>
</feature>
<feature type="transmembrane region" description="Helical" evidence="7">
    <location>
        <begin position="78"/>
        <end position="111"/>
    </location>
</feature>
<keyword evidence="3 6" id="KW-0812">Transmembrane</keyword>
<name>A0A932LZ57_UNCTE</name>
<accession>A0A932LZ57</accession>
<dbReference type="EC" id="1.6.5.-" evidence="9"/>
<evidence type="ECO:0000256" key="2">
    <source>
        <dbReference type="ARBA" id="ARBA00009025"/>
    </source>
</evidence>
<protein>
    <submittedName>
        <fullName evidence="9">NADH-quinone oxidoreductase subunit M</fullName>
        <ecNumber evidence="9">1.6.5.-</ecNumber>
    </submittedName>
</protein>